<dbReference type="CDD" id="cd01949">
    <property type="entry name" value="GGDEF"/>
    <property type="match status" value="1"/>
</dbReference>
<dbReference type="InterPro" id="IPR029787">
    <property type="entry name" value="Nucleotide_cyclase"/>
</dbReference>
<protein>
    <recommendedName>
        <fullName evidence="2">diguanylate cyclase</fullName>
        <ecNumber evidence="2">2.7.7.65</ecNumber>
    </recommendedName>
</protein>
<dbReference type="PROSITE" id="PS50887">
    <property type="entry name" value="GGDEF"/>
    <property type="match status" value="1"/>
</dbReference>
<dbReference type="InterPro" id="IPR003660">
    <property type="entry name" value="HAMP_dom"/>
</dbReference>
<evidence type="ECO:0000256" key="4">
    <source>
        <dbReference type="SAM" id="Phobius"/>
    </source>
</evidence>
<evidence type="ECO:0000259" key="6">
    <source>
        <dbReference type="PROSITE" id="PS50887"/>
    </source>
</evidence>
<feature type="transmembrane region" description="Helical" evidence="4">
    <location>
        <begin position="188"/>
        <end position="210"/>
    </location>
</feature>
<evidence type="ECO:0000256" key="3">
    <source>
        <dbReference type="ARBA" id="ARBA00034247"/>
    </source>
</evidence>
<evidence type="ECO:0000256" key="1">
    <source>
        <dbReference type="ARBA" id="ARBA00001946"/>
    </source>
</evidence>
<organism evidence="7 8">
    <name type="scientific">Oceanospirillum multiglobuliferum</name>
    <dbReference type="NCBI Taxonomy" id="64969"/>
    <lineage>
        <taxon>Bacteria</taxon>
        <taxon>Pseudomonadati</taxon>
        <taxon>Pseudomonadota</taxon>
        <taxon>Gammaproteobacteria</taxon>
        <taxon>Oceanospirillales</taxon>
        <taxon>Oceanospirillaceae</taxon>
        <taxon>Oceanospirillum</taxon>
    </lineage>
</organism>
<dbReference type="PROSITE" id="PS50885">
    <property type="entry name" value="HAMP"/>
    <property type="match status" value="1"/>
</dbReference>
<dbReference type="GO" id="GO:0043709">
    <property type="term" value="P:cell adhesion involved in single-species biofilm formation"/>
    <property type="evidence" value="ECO:0007669"/>
    <property type="project" value="TreeGrafter"/>
</dbReference>
<sequence length="435" mass="48940">MPERRLKIKHLLNRLSLLVVAVTGLIVAAILLLSNYSAQLAQKSEQELLPSIHEHQRAALNLERLERMGDLVAYGADLALMRRNALAAQVLAYQPSFNFDPKIQKAVRDAYELIKALRIARQQYLKLPADHSDRDQQLKLLQQKEQVLQTQWGEHKQVLFELQNRIITDATALQSQTLQKITQTSSRILIVGMIGVTLFVFVLIVAATLLRRHLVTPVTDASRALLAIESGKKYQLRAADYDEIATINHAVDRLSSTMKKLHEMATTDSLTGCYNRRYFMELAEEELINAHSKQAPLALLMMDLDHFKRVNDEYGHATGDETLKLCTQWIRDLLPEGCFLGRLGGEEFAILLTQHNSLDTFKLAECIRVCLSEQSAQQTSIPHFTVSIGIESKCYVTDTVDSLLSLADKALYQAKSSGRNKVVVGQRNSNTLPVN</sequence>
<dbReference type="PANTHER" id="PTHR45138">
    <property type="entry name" value="REGULATORY COMPONENTS OF SENSORY TRANSDUCTION SYSTEM"/>
    <property type="match status" value="1"/>
</dbReference>
<evidence type="ECO:0000256" key="2">
    <source>
        <dbReference type="ARBA" id="ARBA00012528"/>
    </source>
</evidence>
<feature type="domain" description="GGDEF" evidence="6">
    <location>
        <begin position="295"/>
        <end position="427"/>
    </location>
</feature>
<keyword evidence="4" id="KW-0812">Transmembrane</keyword>
<dbReference type="GO" id="GO:0007165">
    <property type="term" value="P:signal transduction"/>
    <property type="evidence" value="ECO:0007669"/>
    <property type="project" value="InterPro"/>
</dbReference>
<dbReference type="InterPro" id="IPR043128">
    <property type="entry name" value="Rev_trsase/Diguanyl_cyclase"/>
</dbReference>
<dbReference type="OrthoDB" id="5496380at2"/>
<dbReference type="Pfam" id="PF00990">
    <property type="entry name" value="GGDEF"/>
    <property type="match status" value="1"/>
</dbReference>
<dbReference type="Proteomes" id="UP000191418">
    <property type="component" value="Unassembled WGS sequence"/>
</dbReference>
<comment type="caution">
    <text evidence="7">The sequence shown here is derived from an EMBL/GenBank/DDBJ whole genome shotgun (WGS) entry which is preliminary data.</text>
</comment>
<dbReference type="STRING" id="64969.SAMN02745127_01591"/>
<dbReference type="NCBIfam" id="TIGR00254">
    <property type="entry name" value="GGDEF"/>
    <property type="match status" value="1"/>
</dbReference>
<dbReference type="SUPFAM" id="SSF55073">
    <property type="entry name" value="Nucleotide cyclase"/>
    <property type="match status" value="1"/>
</dbReference>
<dbReference type="GO" id="GO:0052621">
    <property type="term" value="F:diguanylate cyclase activity"/>
    <property type="evidence" value="ECO:0007669"/>
    <property type="project" value="UniProtKB-EC"/>
</dbReference>
<evidence type="ECO:0000259" key="5">
    <source>
        <dbReference type="PROSITE" id="PS50885"/>
    </source>
</evidence>
<keyword evidence="4" id="KW-1133">Transmembrane helix</keyword>
<evidence type="ECO:0000313" key="8">
    <source>
        <dbReference type="Proteomes" id="UP000191418"/>
    </source>
</evidence>
<keyword evidence="8" id="KW-1185">Reference proteome</keyword>
<reference evidence="7 8" key="1">
    <citation type="submission" date="2017-01" db="EMBL/GenBank/DDBJ databases">
        <title>Genome Sequencing of a Marine Spirillum, Oceanospirillum multiglobuliferum ATCC 33336, from Japan.</title>
        <authorList>
            <person name="Carney J.G."/>
            <person name="Trachtenberg A.M."/>
            <person name="Rheaume B.A."/>
            <person name="Linnane J.D."/>
            <person name="Pitts N.L."/>
            <person name="Mykles D.L."/>
            <person name="Maclea K.S."/>
        </authorList>
    </citation>
    <scope>NUCLEOTIDE SEQUENCE [LARGE SCALE GENOMIC DNA]</scope>
    <source>
        <strain evidence="7 8">ATCC 33336</strain>
    </source>
</reference>
<comment type="catalytic activity">
    <reaction evidence="3">
        <text>2 GTP = 3',3'-c-di-GMP + 2 diphosphate</text>
        <dbReference type="Rhea" id="RHEA:24898"/>
        <dbReference type="ChEBI" id="CHEBI:33019"/>
        <dbReference type="ChEBI" id="CHEBI:37565"/>
        <dbReference type="ChEBI" id="CHEBI:58805"/>
        <dbReference type="EC" id="2.7.7.65"/>
    </reaction>
</comment>
<dbReference type="SMART" id="SM00267">
    <property type="entry name" value="GGDEF"/>
    <property type="match status" value="1"/>
</dbReference>
<name>A0A1T4PSI9_9GAMM</name>
<dbReference type="RefSeq" id="WP_078745191.1">
    <property type="nucleotide sequence ID" value="NZ_FUXG01000009.1"/>
</dbReference>
<comment type="cofactor">
    <cofactor evidence="1">
        <name>Mg(2+)</name>
        <dbReference type="ChEBI" id="CHEBI:18420"/>
    </cofactor>
</comment>
<dbReference type="Gene3D" id="6.10.340.10">
    <property type="match status" value="1"/>
</dbReference>
<dbReference type="EMBL" id="MTSM01000010">
    <property type="protein sequence ID" value="OPX55351.1"/>
    <property type="molecule type" value="Genomic_DNA"/>
</dbReference>
<keyword evidence="4" id="KW-0472">Membrane</keyword>
<feature type="domain" description="HAMP" evidence="5">
    <location>
        <begin position="212"/>
        <end position="263"/>
    </location>
</feature>
<gene>
    <name evidence="7" type="ORF">BTE48_09300</name>
</gene>
<proteinExistence type="predicted"/>
<dbReference type="GO" id="GO:1902201">
    <property type="term" value="P:negative regulation of bacterial-type flagellum-dependent cell motility"/>
    <property type="evidence" value="ECO:0007669"/>
    <property type="project" value="TreeGrafter"/>
</dbReference>
<dbReference type="PANTHER" id="PTHR45138:SF9">
    <property type="entry name" value="DIGUANYLATE CYCLASE DGCM-RELATED"/>
    <property type="match status" value="1"/>
</dbReference>
<dbReference type="InterPro" id="IPR000160">
    <property type="entry name" value="GGDEF_dom"/>
</dbReference>
<dbReference type="GO" id="GO:0005886">
    <property type="term" value="C:plasma membrane"/>
    <property type="evidence" value="ECO:0007669"/>
    <property type="project" value="TreeGrafter"/>
</dbReference>
<dbReference type="InterPro" id="IPR050469">
    <property type="entry name" value="Diguanylate_Cyclase"/>
</dbReference>
<dbReference type="Gene3D" id="3.30.70.270">
    <property type="match status" value="1"/>
</dbReference>
<dbReference type="AlphaFoldDB" id="A0A1T4PSI9"/>
<feature type="transmembrane region" description="Helical" evidence="4">
    <location>
        <begin position="12"/>
        <end position="33"/>
    </location>
</feature>
<dbReference type="FunFam" id="3.30.70.270:FF:000001">
    <property type="entry name" value="Diguanylate cyclase domain protein"/>
    <property type="match status" value="1"/>
</dbReference>
<accession>A0A1T4PSI9</accession>
<evidence type="ECO:0000313" key="7">
    <source>
        <dbReference type="EMBL" id="OPX55351.1"/>
    </source>
</evidence>
<dbReference type="EC" id="2.7.7.65" evidence="2"/>